<reference evidence="4 5" key="1">
    <citation type="submission" date="2021-01" db="EMBL/GenBank/DDBJ databases">
        <title>Actinoplanes sp. nov. LDG1-01 isolated from lichen.</title>
        <authorList>
            <person name="Saeng-In P."/>
            <person name="Phongsopitanun W."/>
            <person name="Kanchanasin P."/>
            <person name="Yuki M."/>
            <person name="Kudo T."/>
            <person name="Ohkuma M."/>
            <person name="Tanasupawat S."/>
        </authorList>
    </citation>
    <scope>NUCLEOTIDE SEQUENCE [LARGE SCALE GENOMIC DNA]</scope>
    <source>
        <strain evidence="4 5">LDG1-01</strain>
    </source>
</reference>
<feature type="signal peptide" evidence="2">
    <location>
        <begin position="1"/>
        <end position="24"/>
    </location>
</feature>
<feature type="domain" description="Beta-lactamase-related" evidence="3">
    <location>
        <begin position="33"/>
        <end position="344"/>
    </location>
</feature>
<comment type="caution">
    <text evidence="4">The sequence shown here is derived from an EMBL/GenBank/DDBJ whole genome shotgun (WGS) entry which is preliminary data.</text>
</comment>
<dbReference type="RefSeq" id="WP_202992369.1">
    <property type="nucleotide sequence ID" value="NZ_JAENHO010000004.1"/>
</dbReference>
<evidence type="ECO:0000256" key="1">
    <source>
        <dbReference type="SAM" id="Phobius"/>
    </source>
</evidence>
<keyword evidence="1" id="KW-0472">Membrane</keyword>
<evidence type="ECO:0000313" key="4">
    <source>
        <dbReference type="EMBL" id="MBL7255869.1"/>
    </source>
</evidence>
<dbReference type="SUPFAM" id="SSF56601">
    <property type="entry name" value="beta-lactamase/transpeptidase-like"/>
    <property type="match status" value="1"/>
</dbReference>
<keyword evidence="1" id="KW-1133">Transmembrane helix</keyword>
<protein>
    <submittedName>
        <fullName evidence="4">Beta-lactamase family protein</fullName>
    </submittedName>
</protein>
<dbReference type="EMBL" id="JAENHO010000004">
    <property type="protein sequence ID" value="MBL7255869.1"/>
    <property type="molecule type" value="Genomic_DNA"/>
</dbReference>
<dbReference type="InterPro" id="IPR012338">
    <property type="entry name" value="Beta-lactam/transpept-like"/>
</dbReference>
<dbReference type="PANTHER" id="PTHR46825">
    <property type="entry name" value="D-ALANYL-D-ALANINE-CARBOXYPEPTIDASE/ENDOPEPTIDASE AMPH"/>
    <property type="match status" value="1"/>
</dbReference>
<name>A0ABS1VP10_9ACTN</name>
<feature type="transmembrane region" description="Helical" evidence="1">
    <location>
        <begin position="361"/>
        <end position="379"/>
    </location>
</feature>
<dbReference type="InterPro" id="IPR050491">
    <property type="entry name" value="AmpC-like"/>
</dbReference>
<proteinExistence type="predicted"/>
<evidence type="ECO:0000259" key="3">
    <source>
        <dbReference type="Pfam" id="PF00144"/>
    </source>
</evidence>
<dbReference type="Pfam" id="PF00144">
    <property type="entry name" value="Beta-lactamase"/>
    <property type="match status" value="1"/>
</dbReference>
<sequence length="480" mass="50329">MWRRKQSAVLVALAVLVVPAPAYAQEGLDSAAVERVVDGFAARAGYPGVAVAITKGDQVLHMAGYGHDSGGAEVSAATPMPIASVSKSFTALAVMQLVDAGKVTLDAPVRDYLPGFRIDDSRGDQITVRQLLNQTSGITDRTLREKSLPQPDSLAAAVERARDATPAGAPGTRHAYTNTNYHLAARVVEVVSGEPFGGYLQRHVFGPAGMPDTIAIARTPHDLPRGHTYAYGASIAAAEPDRFVDGSDGVITTARDMARWLVVQNTGGLVSKQSMTAMHTASDPRWTYGMGWDTSGGRLHHNGIWFTATASALLLPSGHGIAVLGNSGFSLATGGTDALADALASLIETGRPPAPPAPTRLIVDLVLAALTVLSVLLGVRRLRRGGPLGMAAVRLLPRAVPLVLLVSLPYLLGTIVGNGRDITFRQLTYTVPALVVWVAVAALLNVGTIVARVAARLRGGGLVSDDAPRPETREAQAQRQ</sequence>
<evidence type="ECO:0000313" key="5">
    <source>
        <dbReference type="Proteomes" id="UP000598996"/>
    </source>
</evidence>
<keyword evidence="1" id="KW-0812">Transmembrane</keyword>
<feature type="transmembrane region" description="Helical" evidence="1">
    <location>
        <begin position="399"/>
        <end position="417"/>
    </location>
</feature>
<feature type="transmembrane region" description="Helical" evidence="1">
    <location>
        <begin position="429"/>
        <end position="451"/>
    </location>
</feature>
<feature type="chain" id="PRO_5046777304" evidence="2">
    <location>
        <begin position="25"/>
        <end position="480"/>
    </location>
</feature>
<keyword evidence="5" id="KW-1185">Reference proteome</keyword>
<dbReference type="InterPro" id="IPR001466">
    <property type="entry name" value="Beta-lactam-related"/>
</dbReference>
<evidence type="ECO:0000256" key="2">
    <source>
        <dbReference type="SAM" id="SignalP"/>
    </source>
</evidence>
<dbReference type="PANTHER" id="PTHR46825:SF9">
    <property type="entry name" value="BETA-LACTAMASE-RELATED DOMAIN-CONTAINING PROTEIN"/>
    <property type="match status" value="1"/>
</dbReference>
<organism evidence="4 5">
    <name type="scientific">Paractinoplanes lichenicola</name>
    <dbReference type="NCBI Taxonomy" id="2802976"/>
    <lineage>
        <taxon>Bacteria</taxon>
        <taxon>Bacillati</taxon>
        <taxon>Actinomycetota</taxon>
        <taxon>Actinomycetes</taxon>
        <taxon>Micromonosporales</taxon>
        <taxon>Micromonosporaceae</taxon>
        <taxon>Paractinoplanes</taxon>
    </lineage>
</organism>
<gene>
    <name evidence="4" type="ORF">JKJ07_16325</name>
</gene>
<dbReference type="Proteomes" id="UP000598996">
    <property type="component" value="Unassembled WGS sequence"/>
</dbReference>
<keyword evidence="2" id="KW-0732">Signal</keyword>
<accession>A0ABS1VP10</accession>
<dbReference type="Gene3D" id="3.40.710.10">
    <property type="entry name" value="DD-peptidase/beta-lactamase superfamily"/>
    <property type="match status" value="1"/>
</dbReference>